<protein>
    <recommendedName>
        <fullName evidence="4">Salivary glue protein Sgs-5</fullName>
    </recommendedName>
</protein>
<evidence type="ECO:0008006" key="4">
    <source>
        <dbReference type="Google" id="ProtNLM"/>
    </source>
</evidence>
<name>B4LY53_DROVI</name>
<sequence>MFRVLFLFAAVFYVVEATVILPNPTVTSKCNIYKKDLCWALVDCICRPFQNPCLRDAENALRIENCKTPIVPVTEELCKHFIPKVCLWGRPVKAYFPKPPKCGCPDKPGTIDELTFKNFCQLQKYSAEKNEGEFKY</sequence>
<feature type="signal peptide" evidence="1">
    <location>
        <begin position="1"/>
        <end position="17"/>
    </location>
</feature>
<dbReference type="Proteomes" id="UP000008792">
    <property type="component" value="Unassembled WGS sequence"/>
</dbReference>
<dbReference type="AlphaFoldDB" id="B4LY53"/>
<evidence type="ECO:0000313" key="2">
    <source>
        <dbReference type="EMBL" id="EDW67941.2"/>
    </source>
</evidence>
<dbReference type="InParanoid" id="B4LY53"/>
<keyword evidence="1" id="KW-0732">Signal</keyword>
<keyword evidence="3" id="KW-1185">Reference proteome</keyword>
<proteinExistence type="predicted"/>
<accession>B4LY53</accession>
<evidence type="ECO:0000256" key="1">
    <source>
        <dbReference type="SAM" id="SignalP"/>
    </source>
</evidence>
<dbReference type="eggNOG" id="ENOG502TJRY">
    <property type="taxonomic scope" value="Eukaryota"/>
</dbReference>
<dbReference type="HOGENOM" id="CLU_136400_0_0_1"/>
<organism evidence="2 3">
    <name type="scientific">Drosophila virilis</name>
    <name type="common">Fruit fly</name>
    <dbReference type="NCBI Taxonomy" id="7244"/>
    <lineage>
        <taxon>Eukaryota</taxon>
        <taxon>Metazoa</taxon>
        <taxon>Ecdysozoa</taxon>
        <taxon>Arthropoda</taxon>
        <taxon>Hexapoda</taxon>
        <taxon>Insecta</taxon>
        <taxon>Pterygota</taxon>
        <taxon>Neoptera</taxon>
        <taxon>Endopterygota</taxon>
        <taxon>Diptera</taxon>
        <taxon>Brachycera</taxon>
        <taxon>Muscomorpha</taxon>
        <taxon>Ephydroidea</taxon>
        <taxon>Drosophilidae</taxon>
        <taxon>Drosophila</taxon>
    </lineage>
</organism>
<gene>
    <name evidence="2" type="primary">Dvir\GJ24445</name>
    <name evidence="2" type="ORF">Dvir_GJ24445</name>
</gene>
<reference evidence="2 3" key="1">
    <citation type="journal article" date="2007" name="Nature">
        <title>Evolution of genes and genomes on the Drosophila phylogeny.</title>
        <authorList>
            <consortium name="Drosophila 12 Genomes Consortium"/>
            <person name="Clark A.G."/>
            <person name="Eisen M.B."/>
            <person name="Smith D.R."/>
            <person name="Bergman C.M."/>
            <person name="Oliver B."/>
            <person name="Markow T.A."/>
            <person name="Kaufman T.C."/>
            <person name="Kellis M."/>
            <person name="Gelbart W."/>
            <person name="Iyer V.N."/>
            <person name="Pollard D.A."/>
            <person name="Sackton T.B."/>
            <person name="Larracuente A.M."/>
            <person name="Singh N.D."/>
            <person name="Abad J.P."/>
            <person name="Abt D.N."/>
            <person name="Adryan B."/>
            <person name="Aguade M."/>
            <person name="Akashi H."/>
            <person name="Anderson W.W."/>
            <person name="Aquadro C.F."/>
            <person name="Ardell D.H."/>
            <person name="Arguello R."/>
            <person name="Artieri C.G."/>
            <person name="Barbash D.A."/>
            <person name="Barker D."/>
            <person name="Barsanti P."/>
            <person name="Batterham P."/>
            <person name="Batzoglou S."/>
            <person name="Begun D."/>
            <person name="Bhutkar A."/>
            <person name="Blanco E."/>
            <person name="Bosak S.A."/>
            <person name="Bradley R.K."/>
            <person name="Brand A.D."/>
            <person name="Brent M.R."/>
            <person name="Brooks A.N."/>
            <person name="Brown R.H."/>
            <person name="Butlin R.K."/>
            <person name="Caggese C."/>
            <person name="Calvi B.R."/>
            <person name="Bernardo de Carvalho A."/>
            <person name="Caspi A."/>
            <person name="Castrezana S."/>
            <person name="Celniker S.E."/>
            <person name="Chang J.L."/>
            <person name="Chapple C."/>
            <person name="Chatterji S."/>
            <person name="Chinwalla A."/>
            <person name="Civetta A."/>
            <person name="Clifton S.W."/>
            <person name="Comeron J.M."/>
            <person name="Costello J.C."/>
            <person name="Coyne J.A."/>
            <person name="Daub J."/>
            <person name="David R.G."/>
            <person name="Delcher A.L."/>
            <person name="Delehaunty K."/>
            <person name="Do C.B."/>
            <person name="Ebling H."/>
            <person name="Edwards K."/>
            <person name="Eickbush T."/>
            <person name="Evans J.D."/>
            <person name="Filipski A."/>
            <person name="Findeiss S."/>
            <person name="Freyhult E."/>
            <person name="Fulton L."/>
            <person name="Fulton R."/>
            <person name="Garcia A.C."/>
            <person name="Gardiner A."/>
            <person name="Garfield D.A."/>
            <person name="Garvin B.E."/>
            <person name="Gibson G."/>
            <person name="Gilbert D."/>
            <person name="Gnerre S."/>
            <person name="Godfrey J."/>
            <person name="Good R."/>
            <person name="Gotea V."/>
            <person name="Gravely B."/>
            <person name="Greenberg A.J."/>
            <person name="Griffiths-Jones S."/>
            <person name="Gross S."/>
            <person name="Guigo R."/>
            <person name="Gustafson E.A."/>
            <person name="Haerty W."/>
            <person name="Hahn M.W."/>
            <person name="Halligan D.L."/>
            <person name="Halpern A.L."/>
            <person name="Halter G.M."/>
            <person name="Han M.V."/>
            <person name="Heger A."/>
            <person name="Hillier L."/>
            <person name="Hinrichs A.S."/>
            <person name="Holmes I."/>
            <person name="Hoskins R.A."/>
            <person name="Hubisz M.J."/>
            <person name="Hultmark D."/>
            <person name="Huntley M.A."/>
            <person name="Jaffe D.B."/>
            <person name="Jagadeeshan S."/>
            <person name="Jeck W.R."/>
            <person name="Johnson J."/>
            <person name="Jones C.D."/>
            <person name="Jordan W.C."/>
            <person name="Karpen G.H."/>
            <person name="Kataoka E."/>
            <person name="Keightley P.D."/>
            <person name="Kheradpour P."/>
            <person name="Kirkness E.F."/>
            <person name="Koerich L.B."/>
            <person name="Kristiansen K."/>
            <person name="Kudrna D."/>
            <person name="Kulathinal R.J."/>
            <person name="Kumar S."/>
            <person name="Kwok R."/>
            <person name="Lander E."/>
            <person name="Langley C.H."/>
            <person name="Lapoint R."/>
            <person name="Lazzaro B.P."/>
            <person name="Lee S.J."/>
            <person name="Levesque L."/>
            <person name="Li R."/>
            <person name="Lin C.F."/>
            <person name="Lin M.F."/>
            <person name="Lindblad-Toh K."/>
            <person name="Llopart A."/>
            <person name="Long M."/>
            <person name="Low L."/>
            <person name="Lozovsky E."/>
            <person name="Lu J."/>
            <person name="Luo M."/>
            <person name="Machado C.A."/>
            <person name="Makalowski W."/>
            <person name="Marzo M."/>
            <person name="Matsuda M."/>
            <person name="Matzkin L."/>
            <person name="McAllister B."/>
            <person name="McBride C.S."/>
            <person name="McKernan B."/>
            <person name="McKernan K."/>
            <person name="Mendez-Lago M."/>
            <person name="Minx P."/>
            <person name="Mollenhauer M.U."/>
            <person name="Montooth K."/>
            <person name="Mount S.M."/>
            <person name="Mu X."/>
            <person name="Myers E."/>
            <person name="Negre B."/>
            <person name="Newfeld S."/>
            <person name="Nielsen R."/>
            <person name="Noor M.A."/>
            <person name="O'Grady P."/>
            <person name="Pachter L."/>
            <person name="Papaceit M."/>
            <person name="Parisi M.J."/>
            <person name="Parisi M."/>
            <person name="Parts L."/>
            <person name="Pedersen J.S."/>
            <person name="Pesole G."/>
            <person name="Phillippy A.M."/>
            <person name="Ponting C.P."/>
            <person name="Pop M."/>
            <person name="Porcelli D."/>
            <person name="Powell J.R."/>
            <person name="Prohaska S."/>
            <person name="Pruitt K."/>
            <person name="Puig M."/>
            <person name="Quesneville H."/>
            <person name="Ram K.R."/>
            <person name="Rand D."/>
            <person name="Rasmussen M.D."/>
            <person name="Reed L.K."/>
            <person name="Reenan R."/>
            <person name="Reily A."/>
            <person name="Remington K.A."/>
            <person name="Rieger T.T."/>
            <person name="Ritchie M.G."/>
            <person name="Robin C."/>
            <person name="Rogers Y.H."/>
            <person name="Rohde C."/>
            <person name="Rozas J."/>
            <person name="Rubenfield M.J."/>
            <person name="Ruiz A."/>
            <person name="Russo S."/>
            <person name="Salzberg S.L."/>
            <person name="Sanchez-Gracia A."/>
            <person name="Saranga D.J."/>
            <person name="Sato H."/>
            <person name="Schaeffer S.W."/>
            <person name="Schatz M.C."/>
            <person name="Schlenke T."/>
            <person name="Schwartz R."/>
            <person name="Segarra C."/>
            <person name="Singh R.S."/>
            <person name="Sirot L."/>
            <person name="Sirota M."/>
            <person name="Sisneros N.B."/>
            <person name="Smith C.D."/>
            <person name="Smith T.F."/>
            <person name="Spieth J."/>
            <person name="Stage D.E."/>
            <person name="Stark A."/>
            <person name="Stephan W."/>
            <person name="Strausberg R.L."/>
            <person name="Strempel S."/>
            <person name="Sturgill D."/>
            <person name="Sutton G."/>
            <person name="Sutton G.G."/>
            <person name="Tao W."/>
            <person name="Teichmann S."/>
            <person name="Tobari Y.N."/>
            <person name="Tomimura Y."/>
            <person name="Tsolas J.M."/>
            <person name="Valente V.L."/>
            <person name="Venter E."/>
            <person name="Venter J.C."/>
            <person name="Vicario S."/>
            <person name="Vieira F.G."/>
            <person name="Vilella A.J."/>
            <person name="Villasante A."/>
            <person name="Walenz B."/>
            <person name="Wang J."/>
            <person name="Wasserman M."/>
            <person name="Watts T."/>
            <person name="Wilson D."/>
            <person name="Wilson R.K."/>
            <person name="Wing R.A."/>
            <person name="Wolfner M.F."/>
            <person name="Wong A."/>
            <person name="Wong G.K."/>
            <person name="Wu C.I."/>
            <person name="Wu G."/>
            <person name="Yamamoto D."/>
            <person name="Yang H.P."/>
            <person name="Yang S.P."/>
            <person name="Yorke J.A."/>
            <person name="Yoshida K."/>
            <person name="Zdobnov E."/>
            <person name="Zhang P."/>
            <person name="Zhang Y."/>
            <person name="Zimin A.V."/>
            <person name="Baldwin J."/>
            <person name="Abdouelleil A."/>
            <person name="Abdulkadir J."/>
            <person name="Abebe A."/>
            <person name="Abera B."/>
            <person name="Abreu J."/>
            <person name="Acer S.C."/>
            <person name="Aftuck L."/>
            <person name="Alexander A."/>
            <person name="An P."/>
            <person name="Anderson E."/>
            <person name="Anderson S."/>
            <person name="Arachi H."/>
            <person name="Azer M."/>
            <person name="Bachantsang P."/>
            <person name="Barry A."/>
            <person name="Bayul T."/>
            <person name="Berlin A."/>
            <person name="Bessette D."/>
            <person name="Bloom T."/>
            <person name="Blye J."/>
            <person name="Boguslavskiy L."/>
            <person name="Bonnet C."/>
            <person name="Boukhgalter B."/>
            <person name="Bourzgui I."/>
            <person name="Brown A."/>
            <person name="Cahill P."/>
            <person name="Channer S."/>
            <person name="Cheshatsang Y."/>
            <person name="Chuda L."/>
            <person name="Citroen M."/>
            <person name="Collymore A."/>
            <person name="Cooke P."/>
            <person name="Costello M."/>
            <person name="D'Aco K."/>
            <person name="Daza R."/>
            <person name="De Haan G."/>
            <person name="DeGray S."/>
            <person name="DeMaso C."/>
            <person name="Dhargay N."/>
            <person name="Dooley K."/>
            <person name="Dooley E."/>
            <person name="Doricent M."/>
            <person name="Dorje P."/>
            <person name="Dorjee K."/>
            <person name="Dupes A."/>
            <person name="Elong R."/>
            <person name="Falk J."/>
            <person name="Farina A."/>
            <person name="Faro S."/>
            <person name="Ferguson D."/>
            <person name="Fisher S."/>
            <person name="Foley C.D."/>
            <person name="Franke A."/>
            <person name="Friedrich D."/>
            <person name="Gadbois L."/>
            <person name="Gearin G."/>
            <person name="Gearin C.R."/>
            <person name="Giannoukos G."/>
            <person name="Goode T."/>
            <person name="Graham J."/>
            <person name="Grandbois E."/>
            <person name="Grewal S."/>
            <person name="Gyaltsen K."/>
            <person name="Hafez N."/>
            <person name="Hagos B."/>
            <person name="Hall J."/>
            <person name="Henson C."/>
            <person name="Hollinger A."/>
            <person name="Honan T."/>
            <person name="Huard M.D."/>
            <person name="Hughes L."/>
            <person name="Hurhula B."/>
            <person name="Husby M.E."/>
            <person name="Kamat A."/>
            <person name="Kanga B."/>
            <person name="Kashin S."/>
            <person name="Khazanovich D."/>
            <person name="Kisner P."/>
            <person name="Lance K."/>
            <person name="Lara M."/>
            <person name="Lee W."/>
            <person name="Lennon N."/>
            <person name="Letendre F."/>
            <person name="LeVine R."/>
            <person name="Lipovsky A."/>
            <person name="Liu X."/>
            <person name="Liu J."/>
            <person name="Liu S."/>
            <person name="Lokyitsang T."/>
            <person name="Lokyitsang Y."/>
            <person name="Lubonja R."/>
            <person name="Lui A."/>
            <person name="MacDonald P."/>
            <person name="Magnisalis V."/>
            <person name="Maru K."/>
            <person name="Matthews C."/>
            <person name="McCusker W."/>
            <person name="McDonough S."/>
            <person name="Mehta T."/>
            <person name="Meldrim J."/>
            <person name="Meneus L."/>
            <person name="Mihai O."/>
            <person name="Mihalev A."/>
            <person name="Mihova T."/>
            <person name="Mittelman R."/>
            <person name="Mlenga V."/>
            <person name="Montmayeur A."/>
            <person name="Mulrain L."/>
            <person name="Navidi A."/>
            <person name="Naylor J."/>
            <person name="Negash T."/>
            <person name="Nguyen T."/>
            <person name="Nguyen N."/>
            <person name="Nicol R."/>
            <person name="Norbu C."/>
            <person name="Norbu N."/>
            <person name="Novod N."/>
            <person name="O'Neill B."/>
            <person name="Osman S."/>
            <person name="Markiewicz E."/>
            <person name="Oyono O.L."/>
            <person name="Patti C."/>
            <person name="Phunkhang P."/>
            <person name="Pierre F."/>
            <person name="Priest M."/>
            <person name="Raghuraman S."/>
            <person name="Rege F."/>
            <person name="Reyes R."/>
            <person name="Rise C."/>
            <person name="Rogov P."/>
            <person name="Ross K."/>
            <person name="Ryan E."/>
            <person name="Settipalli S."/>
            <person name="Shea T."/>
            <person name="Sherpa N."/>
            <person name="Shi L."/>
            <person name="Shih D."/>
            <person name="Sparrow T."/>
            <person name="Spaulding J."/>
            <person name="Stalker J."/>
            <person name="Stange-Thomann N."/>
            <person name="Stavropoulos S."/>
            <person name="Stone C."/>
            <person name="Strader C."/>
            <person name="Tesfaye S."/>
            <person name="Thomson T."/>
            <person name="Thoulutsang Y."/>
            <person name="Thoulutsang D."/>
            <person name="Topham K."/>
            <person name="Topping I."/>
            <person name="Tsamla T."/>
            <person name="Vassiliev H."/>
            <person name="Vo A."/>
            <person name="Wangchuk T."/>
            <person name="Wangdi T."/>
            <person name="Weiand M."/>
            <person name="Wilkinson J."/>
            <person name="Wilson A."/>
            <person name="Yadav S."/>
            <person name="Young G."/>
            <person name="Yu Q."/>
            <person name="Zembek L."/>
            <person name="Zhong D."/>
            <person name="Zimmer A."/>
            <person name="Zwirko Z."/>
            <person name="Jaffe D.B."/>
            <person name="Alvarez P."/>
            <person name="Brockman W."/>
            <person name="Butler J."/>
            <person name="Chin C."/>
            <person name="Gnerre S."/>
            <person name="Grabherr M."/>
            <person name="Kleber M."/>
            <person name="Mauceli E."/>
            <person name="MacCallum I."/>
        </authorList>
    </citation>
    <scope>NUCLEOTIDE SEQUENCE [LARGE SCALE GENOMIC DNA]</scope>
    <source>
        <strain evidence="3">Tucson 15010-1051.87</strain>
    </source>
</reference>
<dbReference type="OrthoDB" id="7839023at2759"/>
<dbReference type="STRING" id="7244.B4LY53"/>
<evidence type="ECO:0000313" key="3">
    <source>
        <dbReference type="Proteomes" id="UP000008792"/>
    </source>
</evidence>
<dbReference type="FunCoup" id="B4LY53">
    <property type="interactions" value="5"/>
</dbReference>
<feature type="chain" id="PRO_5006457513" description="Salivary glue protein Sgs-5" evidence="1">
    <location>
        <begin position="18"/>
        <end position="136"/>
    </location>
</feature>
<dbReference type="EMBL" id="CH940650">
    <property type="protein sequence ID" value="EDW67941.2"/>
    <property type="molecule type" value="Genomic_DNA"/>
</dbReference>
<dbReference type="KEGG" id="dvi:6630550"/>